<evidence type="ECO:0000256" key="2">
    <source>
        <dbReference type="SAM" id="MobiDB-lite"/>
    </source>
</evidence>
<feature type="coiled-coil region" evidence="1">
    <location>
        <begin position="41"/>
        <end position="109"/>
    </location>
</feature>
<sequence>MDPEVADAMTAGNEELELNAIHDFCIILTEHQQQCEREGNYVEAEMARKRLQELRTQEEKRRRDELKRRHRNEREELEGNYEAELQRFQDAWNERLEEYDAQATELDRAMRERHDVEIQEMRNKLFGSSAMRKPKFSSQLLNMRKIEQTLAHQKKYHEAHQLKVRADALERWELEKLRAENEQTCLNKEAGFRQKQAQELTALRKRIRSGREELLKTRQSDVDRLTRRFNNLQRELDTHQHLEKNKTKKNPVGTRPAQPRRKMGRTMSRSSVDAYSESPYAVR</sequence>
<dbReference type="PANTHER" id="PTHR47026">
    <property type="entry name" value="PIGMENTOSA GTPASE REGULATOR-LIKE PROTEIN, PUTATIVE-RELATED"/>
    <property type="match status" value="1"/>
</dbReference>
<evidence type="ECO:0000313" key="4">
    <source>
        <dbReference type="Proteomes" id="UP000717585"/>
    </source>
</evidence>
<gene>
    <name evidence="3" type="ORF">J8273_3717</name>
</gene>
<feature type="compositionally biased region" description="Basic and acidic residues" evidence="2">
    <location>
        <begin position="234"/>
        <end position="245"/>
    </location>
</feature>
<dbReference type="PANTHER" id="PTHR47026:SF2">
    <property type="entry name" value="FLAGELLAR ASSOCIATED PROTEIN"/>
    <property type="match status" value="1"/>
</dbReference>
<dbReference type="OrthoDB" id="8062037at2759"/>
<organism evidence="3 4">
    <name type="scientific">Carpediemonas membranifera</name>
    <dbReference type="NCBI Taxonomy" id="201153"/>
    <lineage>
        <taxon>Eukaryota</taxon>
        <taxon>Metamonada</taxon>
        <taxon>Carpediemonas-like organisms</taxon>
        <taxon>Carpediemonas</taxon>
    </lineage>
</organism>
<keyword evidence="1" id="KW-0175">Coiled coil</keyword>
<name>A0A8J6AU40_9EUKA</name>
<dbReference type="AlphaFoldDB" id="A0A8J6AU40"/>
<proteinExistence type="predicted"/>
<comment type="caution">
    <text evidence="3">The sequence shown here is derived from an EMBL/GenBank/DDBJ whole genome shotgun (WGS) entry which is preliminary data.</text>
</comment>
<dbReference type="Proteomes" id="UP000717585">
    <property type="component" value="Unassembled WGS sequence"/>
</dbReference>
<accession>A0A8J6AU40</accession>
<evidence type="ECO:0000313" key="3">
    <source>
        <dbReference type="EMBL" id="KAG9394741.1"/>
    </source>
</evidence>
<feature type="region of interest" description="Disordered" evidence="2">
    <location>
        <begin position="233"/>
        <end position="283"/>
    </location>
</feature>
<protein>
    <submittedName>
        <fullName evidence="3">Mitofilin</fullName>
    </submittedName>
</protein>
<reference evidence="3" key="1">
    <citation type="submission" date="2021-05" db="EMBL/GenBank/DDBJ databases">
        <title>A free-living protist that lacks canonical eukaryotic 1 DNA replication and segregation systems.</title>
        <authorList>
            <person name="Salas-Leiva D.E."/>
            <person name="Tromer E.C."/>
            <person name="Curtis B.A."/>
            <person name="Jerlstrom-Hultqvist J."/>
            <person name="Kolisko M."/>
            <person name="Yi Z."/>
            <person name="Salas-Leiva J.S."/>
            <person name="Gallot-Lavallee L."/>
            <person name="Kops G.J.P.L."/>
            <person name="Archibald J.M."/>
            <person name="Simpson A.G.B."/>
            <person name="Roger A.J."/>
        </authorList>
    </citation>
    <scope>NUCLEOTIDE SEQUENCE</scope>
    <source>
        <strain evidence="3">BICM</strain>
    </source>
</reference>
<evidence type="ECO:0000256" key="1">
    <source>
        <dbReference type="SAM" id="Coils"/>
    </source>
</evidence>
<keyword evidence="4" id="KW-1185">Reference proteome</keyword>
<dbReference type="EMBL" id="JAHDYR010000013">
    <property type="protein sequence ID" value="KAG9394741.1"/>
    <property type="molecule type" value="Genomic_DNA"/>
</dbReference>